<dbReference type="Gramene" id="Kaladp0015s0163.1.v1.1">
    <property type="protein sequence ID" value="Kaladp0015s0163.1.v1.1"/>
    <property type="gene ID" value="Kaladp0015s0163.v1.1"/>
</dbReference>
<protein>
    <submittedName>
        <fullName evidence="1">Uncharacterized protein</fullName>
    </submittedName>
</protein>
<dbReference type="Proteomes" id="UP000594263">
    <property type="component" value="Unplaced"/>
</dbReference>
<name>A0A7N0SZH5_KALFE</name>
<dbReference type="AlphaFoldDB" id="A0A7N0SZH5"/>
<evidence type="ECO:0000313" key="2">
    <source>
        <dbReference type="Proteomes" id="UP000594263"/>
    </source>
</evidence>
<accession>A0A7N0SZH5</accession>
<keyword evidence="2" id="KW-1185">Reference proteome</keyword>
<sequence>MIALGCFVRCFSASLGEVAVKTYLQLPSPSELVHRLYTDMNVPSMPGTVTMCKSPSKTTPGKPAFSQRAYITQCARRDTLPIPAALTGIQRHPTRYAGWGWSLAAFRLVCCLEQLSGGEAREPNGSAAKHVKWSRSGLPFSCSEN</sequence>
<evidence type="ECO:0000313" key="1">
    <source>
        <dbReference type="EnsemblPlants" id="Kaladp0015s0163.1.v1.1"/>
    </source>
</evidence>
<organism evidence="1 2">
    <name type="scientific">Kalanchoe fedtschenkoi</name>
    <name type="common">Lavender scallops</name>
    <name type="synonym">South American air plant</name>
    <dbReference type="NCBI Taxonomy" id="63787"/>
    <lineage>
        <taxon>Eukaryota</taxon>
        <taxon>Viridiplantae</taxon>
        <taxon>Streptophyta</taxon>
        <taxon>Embryophyta</taxon>
        <taxon>Tracheophyta</taxon>
        <taxon>Spermatophyta</taxon>
        <taxon>Magnoliopsida</taxon>
        <taxon>eudicotyledons</taxon>
        <taxon>Gunneridae</taxon>
        <taxon>Pentapetalae</taxon>
        <taxon>Saxifragales</taxon>
        <taxon>Crassulaceae</taxon>
        <taxon>Kalanchoe</taxon>
    </lineage>
</organism>
<dbReference type="EnsemblPlants" id="Kaladp0015s0163.1.v1.1">
    <property type="protein sequence ID" value="Kaladp0015s0163.1.v1.1"/>
    <property type="gene ID" value="Kaladp0015s0163.v1.1"/>
</dbReference>
<reference evidence="1" key="1">
    <citation type="submission" date="2021-01" db="UniProtKB">
        <authorList>
            <consortium name="EnsemblPlants"/>
        </authorList>
    </citation>
    <scope>IDENTIFICATION</scope>
</reference>
<proteinExistence type="predicted"/>